<gene>
    <name evidence="1" type="primary">ORF22198</name>
</gene>
<name>A0A0B6YD36_9EUPU</name>
<accession>A0A0B6YD36</accession>
<organism evidence="1">
    <name type="scientific">Arion vulgaris</name>
    <dbReference type="NCBI Taxonomy" id="1028688"/>
    <lineage>
        <taxon>Eukaryota</taxon>
        <taxon>Metazoa</taxon>
        <taxon>Spiralia</taxon>
        <taxon>Lophotrochozoa</taxon>
        <taxon>Mollusca</taxon>
        <taxon>Gastropoda</taxon>
        <taxon>Heterobranchia</taxon>
        <taxon>Euthyneura</taxon>
        <taxon>Panpulmonata</taxon>
        <taxon>Eupulmonata</taxon>
        <taxon>Stylommatophora</taxon>
        <taxon>Helicina</taxon>
        <taxon>Arionoidea</taxon>
        <taxon>Arionidae</taxon>
        <taxon>Arion</taxon>
    </lineage>
</organism>
<protein>
    <submittedName>
        <fullName evidence="1">Uncharacterized protein</fullName>
    </submittedName>
</protein>
<proteinExistence type="predicted"/>
<reference evidence="1" key="1">
    <citation type="submission" date="2014-12" db="EMBL/GenBank/DDBJ databases">
        <title>Insight into the proteome of Arion vulgaris.</title>
        <authorList>
            <person name="Aradska J."/>
            <person name="Bulat T."/>
            <person name="Smidak R."/>
            <person name="Sarate P."/>
            <person name="Gangsoo J."/>
            <person name="Sialana F."/>
            <person name="Bilban M."/>
            <person name="Lubec G."/>
        </authorList>
    </citation>
    <scope>NUCLEOTIDE SEQUENCE</scope>
    <source>
        <tissue evidence="1">Skin</tissue>
    </source>
</reference>
<dbReference type="EMBL" id="HACG01007337">
    <property type="protein sequence ID" value="CEK54202.1"/>
    <property type="molecule type" value="Transcribed_RNA"/>
</dbReference>
<dbReference type="PANTHER" id="PTHR14709">
    <property type="entry name" value="GLUTAMINE AND SERINE-RICH PROTEIN 1-RELATED"/>
    <property type="match status" value="1"/>
</dbReference>
<dbReference type="InterPro" id="IPR052466">
    <property type="entry name" value="DNA_MethProtect_Complex"/>
</dbReference>
<sequence>MSNVCMHFLFQEFMIGKVAAYYVRPYHSLYHFKYWLRQRCEAKVKMMKESNKLDNLSDEIILDKCLENRSWVLQLFDSLKGLLKYAMDTGR</sequence>
<evidence type="ECO:0000313" key="1">
    <source>
        <dbReference type="EMBL" id="CEK54202.1"/>
    </source>
</evidence>
<dbReference type="PANTHER" id="PTHR14709:SF1">
    <property type="entry name" value="PROLINE-RICH PROTEIN 12"/>
    <property type="match status" value="1"/>
</dbReference>
<dbReference type="AlphaFoldDB" id="A0A0B6YD36"/>